<comment type="caution">
    <text evidence="1">The sequence shown here is derived from an EMBL/GenBank/DDBJ whole genome shotgun (WGS) entry which is preliminary data.</text>
</comment>
<sequence>MKFLRLKQIDDVFVDGLLTDENRLLFMSCWAAESRAQELTAKLSLPDSEDGFLGGVLTFERPDGTVLPANLAADAKLDKEQGRMPATALFGDRMAHVMVFDRLVGSVDKVNRKAIAIRRADASVTDLDDRLWRLINDVAAIPLLDDWREPMMAAFREEGWLYPIPGFGVDGVMLNLADAALERWISEQLKSGVLTVPPRAERRAA</sequence>
<accession>A0A2S7K049</accession>
<name>A0A2S7K049_9PROT</name>
<reference evidence="1 2" key="1">
    <citation type="submission" date="2017-12" db="EMBL/GenBank/DDBJ databases">
        <authorList>
            <person name="Hurst M.R.H."/>
        </authorList>
    </citation>
    <scope>NUCLEOTIDE SEQUENCE [LARGE SCALE GENOMIC DNA]</scope>
    <source>
        <strain evidence="1 2">SY-3-19</strain>
    </source>
</reference>
<proteinExistence type="predicted"/>
<keyword evidence="2" id="KW-1185">Reference proteome</keyword>
<dbReference type="AlphaFoldDB" id="A0A2S7K049"/>
<dbReference type="RefSeq" id="WP_104831899.1">
    <property type="nucleotide sequence ID" value="NZ_PJCH01000016.1"/>
</dbReference>
<dbReference type="OrthoDB" id="5563425at2"/>
<protein>
    <submittedName>
        <fullName evidence="1">Uncharacterized protein</fullName>
    </submittedName>
</protein>
<organism evidence="1 2">
    <name type="scientific">Hyphococcus luteus</name>
    <dbReference type="NCBI Taxonomy" id="2058213"/>
    <lineage>
        <taxon>Bacteria</taxon>
        <taxon>Pseudomonadati</taxon>
        <taxon>Pseudomonadota</taxon>
        <taxon>Alphaproteobacteria</taxon>
        <taxon>Parvularculales</taxon>
        <taxon>Parvularculaceae</taxon>
        <taxon>Hyphococcus</taxon>
    </lineage>
</organism>
<evidence type="ECO:0000313" key="2">
    <source>
        <dbReference type="Proteomes" id="UP000239504"/>
    </source>
</evidence>
<dbReference type="Proteomes" id="UP000239504">
    <property type="component" value="Unassembled WGS sequence"/>
</dbReference>
<evidence type="ECO:0000313" key="1">
    <source>
        <dbReference type="EMBL" id="PQA85846.1"/>
    </source>
</evidence>
<dbReference type="EMBL" id="PJCH01000016">
    <property type="protein sequence ID" value="PQA85846.1"/>
    <property type="molecule type" value="Genomic_DNA"/>
</dbReference>
<gene>
    <name evidence="1" type="ORF">CW354_20115</name>
</gene>